<dbReference type="GO" id="GO:0016625">
    <property type="term" value="F:oxidoreductase activity, acting on the aldehyde or oxo group of donors, iron-sulfur protein as acceptor"/>
    <property type="evidence" value="ECO:0007669"/>
    <property type="project" value="InterPro"/>
</dbReference>
<dbReference type="GO" id="GO:0051536">
    <property type="term" value="F:iron-sulfur cluster binding"/>
    <property type="evidence" value="ECO:0007669"/>
    <property type="project" value="InterPro"/>
</dbReference>
<dbReference type="SUPFAM" id="SSF56228">
    <property type="entry name" value="Aldehyde ferredoxin oxidoreductase, N-terminal domain"/>
    <property type="match status" value="1"/>
</dbReference>
<accession>A0A2M8ELD1</accession>
<feature type="domain" description="Aldehyde ferredoxin oxidoreductase N-terminal" evidence="1">
    <location>
        <begin position="5"/>
        <end position="170"/>
    </location>
</feature>
<dbReference type="PANTHER" id="PTHR30038:SF8">
    <property type="entry name" value="ALDEHYDE FERREDOXIN OXIDOREDUCTASE"/>
    <property type="match status" value="1"/>
</dbReference>
<dbReference type="AlphaFoldDB" id="A0A2M8ELD1"/>
<dbReference type="InterPro" id="IPR036503">
    <property type="entry name" value="Ald_Fedxn_OxRdtase_N_sf"/>
</dbReference>
<dbReference type="PANTHER" id="PTHR30038">
    <property type="entry name" value="ALDEHYDE FERREDOXIN OXIDOREDUCTASE"/>
    <property type="match status" value="1"/>
</dbReference>
<dbReference type="Proteomes" id="UP000229756">
    <property type="component" value="Unassembled WGS sequence"/>
</dbReference>
<comment type="caution">
    <text evidence="2">The sequence shown here is derived from an EMBL/GenBank/DDBJ whole genome shotgun (WGS) entry which is preliminary data.</text>
</comment>
<evidence type="ECO:0000313" key="3">
    <source>
        <dbReference type="Proteomes" id="UP000229756"/>
    </source>
</evidence>
<dbReference type="SMART" id="SM00790">
    <property type="entry name" value="AFOR_N"/>
    <property type="match status" value="1"/>
</dbReference>
<dbReference type="InterPro" id="IPR013983">
    <property type="entry name" value="Ald_Fedxn_OxRdtase_N"/>
</dbReference>
<gene>
    <name evidence="2" type="ORF">CO058_02940</name>
</gene>
<protein>
    <recommendedName>
        <fullName evidence="1">Aldehyde ferredoxin oxidoreductase N-terminal domain-containing protein</fullName>
    </recommendedName>
</protein>
<name>A0A2M8ELD1_UNCKA</name>
<organism evidence="2 3">
    <name type="scientific">candidate division WWE3 bacterium CG_4_9_14_0_2_um_filter_35_11</name>
    <dbReference type="NCBI Taxonomy" id="1975077"/>
    <lineage>
        <taxon>Bacteria</taxon>
        <taxon>Katanobacteria</taxon>
    </lineage>
</organism>
<dbReference type="Pfam" id="PF02730">
    <property type="entry name" value="AFOR_N"/>
    <property type="match status" value="1"/>
</dbReference>
<dbReference type="Gene3D" id="3.60.9.10">
    <property type="entry name" value="Aldehyde ferredoxin oxidoreductase, N-terminal domain"/>
    <property type="match status" value="1"/>
</dbReference>
<proteinExistence type="predicted"/>
<dbReference type="InterPro" id="IPR051919">
    <property type="entry name" value="W-dependent_AOR"/>
</dbReference>
<dbReference type="EMBL" id="PFSJ01000022">
    <property type="protein sequence ID" value="PJC23538.1"/>
    <property type="molecule type" value="Genomic_DNA"/>
</dbReference>
<evidence type="ECO:0000259" key="1">
    <source>
        <dbReference type="SMART" id="SM00790"/>
    </source>
</evidence>
<sequence>MNLDYKRVLYINFDEQTFEFKIHEDLWKYIGGIAVSYKLALDNFEENPMILTCGPLSGFFPYISKANFLYLDSGKFVEKYGGGNIATNMNLASIDAIVMVGRPKGFIKVTVYDKEVLFSEELEKDFDKTIYDFVAKKSTINSLGYFSFTNRPLDSFNLQGGFGIKVEASRSIDLNDFYDYENLYQGFLNQYKELTVEPRNNPSCAGCPMGCDNSAVGEDDLNIAILPRCLISCGYAEEIYKNIPNVYAALNSVGYRYHHSHLENLPRLVGEIRANFAKRNS</sequence>
<reference evidence="3" key="1">
    <citation type="submission" date="2017-09" db="EMBL/GenBank/DDBJ databases">
        <title>Depth-based differentiation of microbial function through sediment-hosted aquifers and enrichment of novel symbionts in the deep terrestrial subsurface.</title>
        <authorList>
            <person name="Probst A.J."/>
            <person name="Ladd B."/>
            <person name="Jarett J.K."/>
            <person name="Geller-Mcgrath D.E."/>
            <person name="Sieber C.M.K."/>
            <person name="Emerson J.B."/>
            <person name="Anantharaman K."/>
            <person name="Thomas B.C."/>
            <person name="Malmstrom R."/>
            <person name="Stieglmeier M."/>
            <person name="Klingl A."/>
            <person name="Woyke T."/>
            <person name="Ryan C.M."/>
            <person name="Banfield J.F."/>
        </authorList>
    </citation>
    <scope>NUCLEOTIDE SEQUENCE [LARGE SCALE GENOMIC DNA]</scope>
</reference>
<evidence type="ECO:0000313" key="2">
    <source>
        <dbReference type="EMBL" id="PJC23538.1"/>
    </source>
</evidence>